<dbReference type="Proteomes" id="UP000028719">
    <property type="component" value="Unassembled WGS sequence"/>
</dbReference>
<evidence type="ECO:0000313" key="2">
    <source>
        <dbReference type="Proteomes" id="UP000028719"/>
    </source>
</evidence>
<comment type="caution">
    <text evidence="1">The sequence shown here is derived from an EMBL/GenBank/DDBJ whole genome shotgun (WGS) entry which is preliminary data.</text>
</comment>
<reference evidence="1 2" key="1">
    <citation type="submission" date="2014-07" db="EMBL/GenBank/DDBJ databases">
        <title>Genome of Chryseobacterium vrystaatense LMG 22846.</title>
        <authorList>
            <person name="Pipes S.E."/>
            <person name="Stropko S.J."/>
            <person name="Newman J.D."/>
        </authorList>
    </citation>
    <scope>NUCLEOTIDE SEQUENCE [LARGE SCALE GENOMIC DNA]</scope>
    <source>
        <strain evidence="1 2">LMG 22846</strain>
    </source>
</reference>
<protein>
    <recommendedName>
        <fullName evidence="3">YD repeat-containing protein</fullName>
    </recommendedName>
</protein>
<organism evidence="1 2">
    <name type="scientific">Chryseobacterium vrystaatense</name>
    <dbReference type="NCBI Taxonomy" id="307480"/>
    <lineage>
        <taxon>Bacteria</taxon>
        <taxon>Pseudomonadati</taxon>
        <taxon>Bacteroidota</taxon>
        <taxon>Flavobacteriia</taxon>
        <taxon>Flavobacteriales</taxon>
        <taxon>Weeksellaceae</taxon>
        <taxon>Chryseobacterium group</taxon>
        <taxon>Chryseobacterium</taxon>
    </lineage>
</organism>
<evidence type="ECO:0000313" key="1">
    <source>
        <dbReference type="EMBL" id="KFF25052.1"/>
    </source>
</evidence>
<evidence type="ECO:0008006" key="3">
    <source>
        <dbReference type="Google" id="ProtNLM"/>
    </source>
</evidence>
<dbReference type="EMBL" id="JPRI01000006">
    <property type="protein sequence ID" value="KFF25052.1"/>
    <property type="molecule type" value="Genomic_DNA"/>
</dbReference>
<name>A0ABR4UJS7_9FLAO</name>
<proteinExistence type="predicted"/>
<accession>A0ABR4UJS7</accession>
<keyword evidence="2" id="KW-1185">Reference proteome</keyword>
<sequence>MFNFTESPVSLNTGLVDVSYPVYEIKTNGLTIPITLSYFSRGVRVEDIASSVGLGWSLNYGGMVSREIREGADELGNYSYLYNNIYDNFFSSNVKRNSVLGTMSSIAGTENSVDFIPDQFYFSLADYSGKFILDWHDKKALQQTFTDIKIEPDWTGGPVLHSWVITDTKGNKYYYGRNKETNNDYVSYVLGRNFRQIHPASAYAELDQDTNLNPDTWYLQKIVTSSNEVIKYNYVPHTTQYYKKKYDQRISPCLHPCDNPPDAGKIYTYFSLVDESKFALESIEFPEGKLQFVLSTADRQDVLQGNALEKIIIYDKQNKIIESHQLTYDYVDALTNNARTNVMLTQLDPNSKKRMFLKEIKKETVENNAAVLVAKTKYNYNPERLPDRFSTAKDLWGYYNNKSNGTFDHFYDYQGIITNRNTDEVASKAGVLTSIDLPTGEKRIFTYENNVLRSPYFNFNQIIGYSLTDDFGNKYGPGLRIQAIEYRDGGEVKMKKSYEYTDDAGNNSGRLFGMREYMAILGYKSFMQGATPIPVIDPDGVLAGNVNSALESRNFGYSYVKEYFGDQSTNKGKIDYIFTNHPDTWNFAEYPFHLASDNSWTRGLLLEQKYYEKKNNGYVLQKEIKNNYKIGGYDHDNITGLVGPLPGFAFASPPIFNYEKTNYLYKMPLAKIYIDNRMPDFVQPQLSSPYLIFANASFGYYWYFKPFNFTGGRIEKYETIVTDHTAGGEIISQTNFTYPSYSNNISKVKSKDSDGGILETSYSYAQEKGNQLMIGKNMVGIPLETALVKKKDEQDAGKVLSKSETVYPVSQSEADTKTAGLVLPYEVKSTDLLNISAKEITYDRYDTKGNLVQYTKKGGSTVGVIWGYNKSLPIATIEGKDAALFMGMFDTDISVLSNASNSDVNPATEDQFRLKLDAFQKRQFNISVSITTYTHNPLIGVTSITPPSGIREIYQYDSANRLEKVIDVNGKVLKELKYNIKN</sequence>
<gene>
    <name evidence="1" type="ORF">IW16_16635</name>
</gene>